<feature type="transmembrane region" description="Helical" evidence="1">
    <location>
        <begin position="253"/>
        <end position="278"/>
    </location>
</feature>
<keyword evidence="3" id="KW-1185">Reference proteome</keyword>
<accession>A0A0A3JZF0</accession>
<evidence type="ECO:0000256" key="1">
    <source>
        <dbReference type="SAM" id="Phobius"/>
    </source>
</evidence>
<feature type="transmembrane region" description="Helical" evidence="1">
    <location>
        <begin position="134"/>
        <end position="156"/>
    </location>
</feature>
<evidence type="ECO:0008006" key="4">
    <source>
        <dbReference type="Google" id="ProtNLM"/>
    </source>
</evidence>
<comment type="caution">
    <text evidence="2">The sequence shown here is derived from an EMBL/GenBank/DDBJ whole genome shotgun (WGS) entry which is preliminary data.</text>
</comment>
<feature type="transmembrane region" description="Helical" evidence="1">
    <location>
        <begin position="198"/>
        <end position="218"/>
    </location>
</feature>
<dbReference type="PIRSF" id="PIRSF038991">
    <property type="entry name" value="Protein_AbrB"/>
    <property type="match status" value="1"/>
</dbReference>
<feature type="transmembrane region" description="Helical" evidence="1">
    <location>
        <begin position="298"/>
        <end position="330"/>
    </location>
</feature>
<feature type="transmembrane region" description="Helical" evidence="1">
    <location>
        <begin position="224"/>
        <end position="241"/>
    </location>
</feature>
<organism evidence="2 3">
    <name type="scientific">Ureibacillus massiliensis 4400831 = CIP 108448 = CCUG 49529</name>
    <dbReference type="NCBI Taxonomy" id="1211035"/>
    <lineage>
        <taxon>Bacteria</taxon>
        <taxon>Bacillati</taxon>
        <taxon>Bacillota</taxon>
        <taxon>Bacilli</taxon>
        <taxon>Bacillales</taxon>
        <taxon>Caryophanaceae</taxon>
        <taxon>Ureibacillus</taxon>
    </lineage>
</organism>
<sequence length="353" mass="38988">MILVTFISLIGVVIFELFSFPVPWMLGPLFAVLLSQFFIKKVSLEWPSYFRNIGLVIVGAAIGHSFQFDLFAGMGWLILFMLILNLTLVLLTTIMALGVEKFSHIPLKTAITCTVPGGISQIVTFAEEEKDINLAIVTYFHVIRVISIVMLIPFFVSGHVVKGDDHLGFSISTLLPLGLLILACWVFALIGKKLKLPVPFFLTPVFLVLILQLTSFNIPEVPVWLLHIAQLFIGAYIGFLLKPSMLKLGARVITIGIVSALVLLGITLAQGWMVSYFFNYSLPTGFLSTAAGGLDQMSLLATAIGADISAVTVFQMFRLLFIFIIVFPMLKVVCNWIDRRNGQIQDAKVDVSN</sequence>
<dbReference type="Proteomes" id="UP000030595">
    <property type="component" value="Unassembled WGS sequence"/>
</dbReference>
<feature type="transmembrane region" description="Helical" evidence="1">
    <location>
        <begin position="168"/>
        <end position="191"/>
    </location>
</feature>
<dbReference type="GO" id="GO:0016020">
    <property type="term" value="C:membrane"/>
    <property type="evidence" value="ECO:0007669"/>
    <property type="project" value="InterPro"/>
</dbReference>
<evidence type="ECO:0000313" key="3">
    <source>
        <dbReference type="Proteomes" id="UP000030595"/>
    </source>
</evidence>
<dbReference type="EMBL" id="JPVQ01000001">
    <property type="protein sequence ID" value="KGR92347.1"/>
    <property type="molecule type" value="Genomic_DNA"/>
</dbReference>
<gene>
    <name evidence="2" type="ORF">CD30_00580</name>
</gene>
<dbReference type="eggNOG" id="COG3180">
    <property type="taxonomic scope" value="Bacteria"/>
</dbReference>
<name>A0A0A3JZF0_9BACL</name>
<dbReference type="InterPro" id="IPR007820">
    <property type="entry name" value="AbrB_fam"/>
</dbReference>
<reference evidence="2 3" key="1">
    <citation type="submission" date="2014-02" db="EMBL/GenBank/DDBJ databases">
        <title>Draft genome sequence of Lysinibacillus massiliensis CCUG 49529.</title>
        <authorList>
            <person name="Zhang F."/>
            <person name="Wang G."/>
            <person name="Zhang L."/>
        </authorList>
    </citation>
    <scope>NUCLEOTIDE SEQUENCE [LARGE SCALE GENOMIC DNA]</scope>
    <source>
        <strain evidence="2 3">CCUG 49529</strain>
    </source>
</reference>
<feature type="transmembrane region" description="Helical" evidence="1">
    <location>
        <begin position="74"/>
        <end position="99"/>
    </location>
</feature>
<evidence type="ECO:0000313" key="2">
    <source>
        <dbReference type="EMBL" id="KGR92347.1"/>
    </source>
</evidence>
<keyword evidence="1" id="KW-0472">Membrane</keyword>
<dbReference type="PANTHER" id="PTHR38457">
    <property type="entry name" value="REGULATOR ABRB-RELATED"/>
    <property type="match status" value="1"/>
</dbReference>
<dbReference type="GO" id="GO:0010468">
    <property type="term" value="P:regulation of gene expression"/>
    <property type="evidence" value="ECO:0007669"/>
    <property type="project" value="InterPro"/>
</dbReference>
<dbReference type="NCBIfam" id="TIGR03082">
    <property type="entry name" value="Gneg_AbrB_dup"/>
    <property type="match status" value="2"/>
</dbReference>
<dbReference type="PANTHER" id="PTHR38457:SF1">
    <property type="entry name" value="REGULATOR ABRB-RELATED"/>
    <property type="match status" value="1"/>
</dbReference>
<dbReference type="Pfam" id="PF05145">
    <property type="entry name" value="AbrB"/>
    <property type="match status" value="1"/>
</dbReference>
<proteinExistence type="predicted"/>
<protein>
    <recommendedName>
        <fullName evidence="4">Ammonia monooxygenase</fullName>
    </recommendedName>
</protein>
<feature type="transmembrane region" description="Helical" evidence="1">
    <location>
        <begin position="6"/>
        <end position="37"/>
    </location>
</feature>
<keyword evidence="1" id="KW-0812">Transmembrane</keyword>
<keyword evidence="1" id="KW-1133">Transmembrane helix</keyword>
<dbReference type="InterPro" id="IPR017516">
    <property type="entry name" value="AbrB_dup"/>
</dbReference>
<dbReference type="AlphaFoldDB" id="A0A0A3JZF0"/>